<proteinExistence type="predicted"/>
<accession>A0AAJ0FGH1</accession>
<dbReference type="PANTHER" id="PTHR21310:SF37">
    <property type="entry name" value="AMINOGLYCOSIDE PHOSPHOTRANSFERASE DOMAIN-CONTAINING PROTEIN"/>
    <property type="match status" value="1"/>
</dbReference>
<dbReference type="Pfam" id="PF01636">
    <property type="entry name" value="APH"/>
    <property type="match status" value="1"/>
</dbReference>
<dbReference type="RefSeq" id="XP_060278556.1">
    <property type="nucleotide sequence ID" value="XM_060429303.1"/>
</dbReference>
<evidence type="ECO:0000313" key="3">
    <source>
        <dbReference type="Proteomes" id="UP001244011"/>
    </source>
</evidence>
<dbReference type="Proteomes" id="UP001244011">
    <property type="component" value="Unassembled WGS sequence"/>
</dbReference>
<organism evidence="2 3">
    <name type="scientific">Phialemonium atrogriseum</name>
    <dbReference type="NCBI Taxonomy" id="1093897"/>
    <lineage>
        <taxon>Eukaryota</taxon>
        <taxon>Fungi</taxon>
        <taxon>Dikarya</taxon>
        <taxon>Ascomycota</taxon>
        <taxon>Pezizomycotina</taxon>
        <taxon>Sordariomycetes</taxon>
        <taxon>Sordariomycetidae</taxon>
        <taxon>Cephalothecales</taxon>
        <taxon>Cephalothecaceae</taxon>
        <taxon>Phialemonium</taxon>
    </lineage>
</organism>
<reference evidence="2" key="1">
    <citation type="submission" date="2023-06" db="EMBL/GenBank/DDBJ databases">
        <title>Genome-scale phylogeny and comparative genomics of the fungal order Sordariales.</title>
        <authorList>
            <consortium name="Lawrence Berkeley National Laboratory"/>
            <person name="Hensen N."/>
            <person name="Bonometti L."/>
            <person name="Westerberg I."/>
            <person name="Brannstrom I.O."/>
            <person name="Guillou S."/>
            <person name="Cros-Aarteil S."/>
            <person name="Calhoun S."/>
            <person name="Haridas S."/>
            <person name="Kuo A."/>
            <person name="Mondo S."/>
            <person name="Pangilinan J."/>
            <person name="Riley R."/>
            <person name="Labutti K."/>
            <person name="Andreopoulos B."/>
            <person name="Lipzen A."/>
            <person name="Chen C."/>
            <person name="Yanf M."/>
            <person name="Daum C."/>
            <person name="Ng V."/>
            <person name="Clum A."/>
            <person name="Steindorff A."/>
            <person name="Ohm R."/>
            <person name="Martin F."/>
            <person name="Silar P."/>
            <person name="Natvig D."/>
            <person name="Lalanne C."/>
            <person name="Gautier V."/>
            <person name="Ament-Velasquez S.L."/>
            <person name="Kruys A."/>
            <person name="Hutchinson M.I."/>
            <person name="Powell A.J."/>
            <person name="Barry K."/>
            <person name="Miller A.N."/>
            <person name="Grigoriev I.V."/>
            <person name="Debuchy R."/>
            <person name="Gladieux P."/>
            <person name="Thoren M.H."/>
            <person name="Johannesson H."/>
        </authorList>
    </citation>
    <scope>NUCLEOTIDE SEQUENCE</scope>
    <source>
        <strain evidence="2">8032-3</strain>
    </source>
</reference>
<dbReference type="InterPro" id="IPR051678">
    <property type="entry name" value="AGP_Transferase"/>
</dbReference>
<dbReference type="EMBL" id="MU839039">
    <property type="protein sequence ID" value="KAK1762343.1"/>
    <property type="molecule type" value="Genomic_DNA"/>
</dbReference>
<dbReference type="InterPro" id="IPR011009">
    <property type="entry name" value="Kinase-like_dom_sf"/>
</dbReference>
<sequence length="399" mass="45354">MRHVAANTTIPVPRIYHYGTAAENPTGLGAFIIMDYIEHHQNMSRELLDPNRALDESPILDPDIAEEKLELLYGQMANILLQLSTLRFPRIGSLVEEVDSSSVSVKGRPLIANMSDIVVHTSAPASVLPSQTYASADEWYSALADMHMAQLIFQHNDAVEDKDDARDKYVARQLFRKLATERRLSPDQSTPDSTFRLFSEDFRPANVLLDKDLRVVGVIDWEFSYAAPEQFSFDPPWWLLLLEPECWPGGYRAWMSAYEPRLQTFLRVMEAEEKKMAASAAAAADLVGKVDGLSVTDSGKIKPPLSQLMRESWERRKWMLGYAARKSWAFDFIWWRFLDESYFGPNENQDCQARLDLLSAPQRKAMEGFAARKMEEGESCEVIKLGDKDAKVYMAEVLV</sequence>
<dbReference type="AlphaFoldDB" id="A0AAJ0FGH1"/>
<dbReference type="SUPFAM" id="SSF56112">
    <property type="entry name" value="Protein kinase-like (PK-like)"/>
    <property type="match status" value="1"/>
</dbReference>
<dbReference type="InterPro" id="IPR002575">
    <property type="entry name" value="Aminoglycoside_PTrfase"/>
</dbReference>
<comment type="caution">
    <text evidence="2">The sequence shown here is derived from an EMBL/GenBank/DDBJ whole genome shotgun (WGS) entry which is preliminary data.</text>
</comment>
<dbReference type="GeneID" id="85312490"/>
<keyword evidence="3" id="KW-1185">Reference proteome</keyword>
<name>A0AAJ0FGH1_9PEZI</name>
<evidence type="ECO:0000313" key="2">
    <source>
        <dbReference type="EMBL" id="KAK1762343.1"/>
    </source>
</evidence>
<feature type="domain" description="Aminoglycoside phosphotransferase" evidence="1">
    <location>
        <begin position="2"/>
        <end position="228"/>
    </location>
</feature>
<gene>
    <name evidence="2" type="ORF">QBC33DRAFT_552326</name>
</gene>
<evidence type="ECO:0000259" key="1">
    <source>
        <dbReference type="Pfam" id="PF01636"/>
    </source>
</evidence>
<dbReference type="PANTHER" id="PTHR21310">
    <property type="entry name" value="AMINOGLYCOSIDE PHOSPHOTRANSFERASE-RELATED-RELATED"/>
    <property type="match status" value="1"/>
</dbReference>
<protein>
    <recommendedName>
        <fullName evidence="1">Aminoglycoside phosphotransferase domain-containing protein</fullName>
    </recommendedName>
</protein>
<dbReference type="Gene3D" id="3.90.1200.10">
    <property type="match status" value="1"/>
</dbReference>